<protein>
    <submittedName>
        <fullName evidence="1">Uncharacterized protein</fullName>
    </submittedName>
</protein>
<evidence type="ECO:0000313" key="1">
    <source>
        <dbReference type="EMBL" id="EGG12896.1"/>
    </source>
</evidence>
<sequence>MTLSRKEKGAYDKKATQRLQIPISILGSFWFTNSQYLTNPGRGQSKHIQFLSTLPAPASIWTDGILLNCGNLVKTLKLKLHDLSGYGNAEASQMSKSVEDNTLPFDTFKDLTRHGIGLVNIKKIFTAFPGLELVVIDIPADSYDSNSFTLISYGLTPLLRLIPHSRVIMFGGNLHCQMMRANLRLSSVYTARWSKELVVCGCCGIKLLSHWKMMRSRTMLHWAEVWSEVVDVPLIAVESNGN</sequence>
<dbReference type="VEuPathDB" id="FungiDB:MELLADRAFT_101514"/>
<dbReference type="EMBL" id="GL883090">
    <property type="protein sequence ID" value="EGG12896.1"/>
    <property type="molecule type" value="Genomic_DNA"/>
</dbReference>
<evidence type="ECO:0000313" key="2">
    <source>
        <dbReference type="Proteomes" id="UP000001072"/>
    </source>
</evidence>
<dbReference type="AlphaFoldDB" id="F4R2Y7"/>
<organism evidence="2">
    <name type="scientific">Melampsora larici-populina (strain 98AG31 / pathotype 3-4-7)</name>
    <name type="common">Poplar leaf rust fungus</name>
    <dbReference type="NCBI Taxonomy" id="747676"/>
    <lineage>
        <taxon>Eukaryota</taxon>
        <taxon>Fungi</taxon>
        <taxon>Dikarya</taxon>
        <taxon>Basidiomycota</taxon>
        <taxon>Pucciniomycotina</taxon>
        <taxon>Pucciniomycetes</taxon>
        <taxon>Pucciniales</taxon>
        <taxon>Melampsoraceae</taxon>
        <taxon>Melampsora</taxon>
    </lineage>
</organism>
<dbReference type="GeneID" id="18921382"/>
<dbReference type="Proteomes" id="UP000001072">
    <property type="component" value="Unassembled WGS sequence"/>
</dbReference>
<gene>
    <name evidence="1" type="ORF">MELLADRAFT_101514</name>
</gene>
<dbReference type="KEGG" id="mlr:MELLADRAFT_101514"/>
<accession>F4R2Y7</accession>
<reference evidence="2" key="1">
    <citation type="journal article" date="2011" name="Proc. Natl. Acad. Sci. U.S.A.">
        <title>Obligate biotrophy features unraveled by the genomic analysis of rust fungi.</title>
        <authorList>
            <person name="Duplessis S."/>
            <person name="Cuomo C.A."/>
            <person name="Lin Y.-C."/>
            <person name="Aerts A."/>
            <person name="Tisserant E."/>
            <person name="Veneault-Fourrey C."/>
            <person name="Joly D.L."/>
            <person name="Hacquard S."/>
            <person name="Amselem J."/>
            <person name="Cantarel B.L."/>
            <person name="Chiu R."/>
            <person name="Coutinho P.M."/>
            <person name="Feau N."/>
            <person name="Field M."/>
            <person name="Frey P."/>
            <person name="Gelhaye E."/>
            <person name="Goldberg J."/>
            <person name="Grabherr M.G."/>
            <person name="Kodira C.D."/>
            <person name="Kohler A."/>
            <person name="Kuees U."/>
            <person name="Lindquist E.A."/>
            <person name="Lucas S.M."/>
            <person name="Mago R."/>
            <person name="Mauceli E."/>
            <person name="Morin E."/>
            <person name="Murat C."/>
            <person name="Pangilinan J.L."/>
            <person name="Park R."/>
            <person name="Pearson M."/>
            <person name="Quesneville H."/>
            <person name="Rouhier N."/>
            <person name="Sakthikumar S."/>
            <person name="Salamov A.A."/>
            <person name="Schmutz J."/>
            <person name="Selles B."/>
            <person name="Shapiro H."/>
            <person name="Tanguay P."/>
            <person name="Tuskan G.A."/>
            <person name="Henrissat B."/>
            <person name="Van de Peer Y."/>
            <person name="Rouze P."/>
            <person name="Ellis J.G."/>
            <person name="Dodds P.N."/>
            <person name="Schein J.E."/>
            <person name="Zhong S."/>
            <person name="Hamelin R.C."/>
            <person name="Grigoriev I.V."/>
            <person name="Szabo L.J."/>
            <person name="Martin F."/>
        </authorList>
    </citation>
    <scope>NUCLEOTIDE SEQUENCE [LARGE SCALE GENOMIC DNA]</scope>
    <source>
        <strain evidence="2">98AG31 / pathotype 3-4-7</strain>
    </source>
</reference>
<dbReference type="RefSeq" id="XP_007403834.1">
    <property type="nucleotide sequence ID" value="XM_007403772.1"/>
</dbReference>
<dbReference type="HOGENOM" id="CLU_1147395_0_0_1"/>
<dbReference type="InParanoid" id="F4R2Y7"/>
<keyword evidence="2" id="KW-1185">Reference proteome</keyword>
<name>F4R2Y7_MELLP</name>
<proteinExistence type="predicted"/>